<accession>A0ABX8N5B3</accession>
<gene>
    <name evidence="1" type="ORF">KSS94_21495</name>
</gene>
<dbReference type="RefSeq" id="WP_217840068.1">
    <property type="nucleotide sequence ID" value="NZ_CP077076.1"/>
</dbReference>
<dbReference type="EMBL" id="CP077076">
    <property type="protein sequence ID" value="QXH50493.1"/>
    <property type="molecule type" value="Genomic_DNA"/>
</dbReference>
<dbReference type="Proteomes" id="UP001046350">
    <property type="component" value="Chromosome"/>
</dbReference>
<protein>
    <submittedName>
        <fullName evidence="1">Uncharacterized protein</fullName>
    </submittedName>
</protein>
<organism evidence="1 2">
    <name type="scientific">Pseudomonas fakonensis</name>
    <dbReference type="NCBI Taxonomy" id="2842355"/>
    <lineage>
        <taxon>Bacteria</taxon>
        <taxon>Pseudomonadati</taxon>
        <taxon>Pseudomonadota</taxon>
        <taxon>Gammaproteobacteria</taxon>
        <taxon>Pseudomonadales</taxon>
        <taxon>Pseudomonadaceae</taxon>
        <taxon>Pseudomonas</taxon>
    </lineage>
</organism>
<keyword evidence="2" id="KW-1185">Reference proteome</keyword>
<proteinExistence type="predicted"/>
<evidence type="ECO:0000313" key="1">
    <source>
        <dbReference type="EMBL" id="QXH50493.1"/>
    </source>
</evidence>
<name>A0ABX8N5B3_9PSED</name>
<evidence type="ECO:0000313" key="2">
    <source>
        <dbReference type="Proteomes" id="UP001046350"/>
    </source>
</evidence>
<reference evidence="1" key="1">
    <citation type="journal article" date="2021" name="Microorganisms">
        <title>The Ever-Expanding Pseudomonas Genus: Description of 43 New Species and Partition of the Pseudomonas putida Group.</title>
        <authorList>
            <person name="Girard L."/>
            <person name="Lood C."/>
            <person name="Hofte M."/>
            <person name="Vandamme P."/>
            <person name="Rokni-Zadeh H."/>
            <person name="van Noort V."/>
            <person name="Lavigne R."/>
            <person name="De Mot R."/>
        </authorList>
    </citation>
    <scope>NUCLEOTIDE SEQUENCE</scope>
    <source>
        <strain evidence="1">COW40</strain>
    </source>
</reference>
<sequence length="824" mass="91265">MAEHSTYIVDAPLPEALDFAALKTQGIDWLKAMVGQTWSNYNDSDPGVTILEQLCYALTELGYCAGFPIEDVLTGVDGRIRYQGQFFEPRQILTCSPVTVDDYRRLVHDRMPEVQALYLRPEFLGEGAAARPTGRYLSWLQLAALAPGSGPDKRAEQVHRLLNGHRNLGEWFATPKVLEPRTIRLGGTLVLTLDANPLRVRSAVRQVLREYAVAPVLRRGYQQLRGQGLEADEIFNGPALEQGWIAGDDALPDKTTVINLFELATRLRAVEGVGQVSGLVFLGSDAGQNIIAIAEPQVADLQDDALVLLHSNQQPLREPAQDDALRFLGQLHEAHQARSVEATVDLCPPLPHGRYRDIENYYSVQNTFPDSYGIGLNSLSSDAPQPRVACARQLKGYLLVFDQLLANQFSQLAHVPELFSFAPPAPVRAAEAPGLSYPPFQPTYYSQPLYEVPDAMALLRGAKAFRYQTDPQQSARLLEHQAWQRLRRHPGNVYQHGLRSLMESDAEAQARRDRMLSHLMARHGDQAGLYDAMIKASHWYGSDARTRCVVKSLWLDNCQTLSSRRTRAFDPYQARQLPLPGQRRRAGQAPRKVGPPLVDGQLNEAALRDQARLTPGDFADFSAFELKLDLLLGLASHLRLLCAKLSSLLARADFRQWLGDAGGTYCLPGGDLKVSPEGTGHRLYEGAQPLLRVAALAGARVTPGDYLACLDQLDWLANARKGLVLIEHPLLQGAQGKPGATLVFPAYVERVAQADFASHLQTLFDEHWPAHVEVRRLDMSQVALRALVSHYVTWHNQQARPAEQAAVLARLLGLHKGMEAGHGR</sequence>